<keyword evidence="7" id="KW-0677">Repeat</keyword>
<evidence type="ECO:0000256" key="11">
    <source>
        <dbReference type="ARBA" id="ARBA00023212"/>
    </source>
</evidence>
<keyword evidence="6" id="KW-0853">WD repeat</keyword>
<dbReference type="Pfam" id="PF11768">
    <property type="entry name" value="Frtz"/>
    <property type="match status" value="1"/>
</dbReference>
<dbReference type="GO" id="GO:0044782">
    <property type="term" value="P:cilium organization"/>
    <property type="evidence" value="ECO:0007669"/>
    <property type="project" value="TreeGrafter"/>
</dbReference>
<dbReference type="GO" id="GO:0097541">
    <property type="term" value="C:axonemal basal plate"/>
    <property type="evidence" value="ECO:0007669"/>
    <property type="project" value="TreeGrafter"/>
</dbReference>
<dbReference type="PANTHER" id="PTHR13667:SF5">
    <property type="entry name" value="WD REPEAT-CONTAINING AND PLANAR CELL POLARITY EFFECTOR PROTEIN FRITZ HOMOLOG"/>
    <property type="match status" value="1"/>
</dbReference>
<evidence type="ECO:0000256" key="1">
    <source>
        <dbReference type="ARBA" id="ARBA00004236"/>
    </source>
</evidence>
<dbReference type="OrthoDB" id="10013020at2759"/>
<accession>A0A8B7P6Y5</accession>
<feature type="region of interest" description="Disordered" evidence="13">
    <location>
        <begin position="514"/>
        <end position="570"/>
    </location>
</feature>
<feature type="region of interest" description="Disordered" evidence="13">
    <location>
        <begin position="1077"/>
        <end position="1111"/>
    </location>
</feature>
<feature type="compositionally biased region" description="Low complexity" evidence="13">
    <location>
        <begin position="801"/>
        <end position="822"/>
    </location>
</feature>
<keyword evidence="11" id="KW-0206">Cytoskeleton</keyword>
<reference evidence="15 16" key="1">
    <citation type="submission" date="2025-04" db="UniProtKB">
        <authorList>
            <consortium name="RefSeq"/>
        </authorList>
    </citation>
    <scope>IDENTIFICATION</scope>
    <source>
        <tissue evidence="15 16">Whole organism</tissue>
    </source>
</reference>
<keyword evidence="4" id="KW-1003">Cell membrane</keyword>
<comment type="similarity">
    <text evidence="3">Belongs to the WD repeat fritz family.</text>
</comment>
<name>A0A8B7P6Y5_HYAAZ</name>
<feature type="compositionally biased region" description="Low complexity" evidence="13">
    <location>
        <begin position="533"/>
        <end position="566"/>
    </location>
</feature>
<keyword evidence="5" id="KW-0963">Cytoplasm</keyword>
<evidence type="ECO:0000256" key="6">
    <source>
        <dbReference type="ARBA" id="ARBA00022574"/>
    </source>
</evidence>
<feature type="compositionally biased region" description="Basic and acidic residues" evidence="13">
    <location>
        <begin position="853"/>
        <end position="862"/>
    </location>
</feature>
<keyword evidence="12" id="KW-0966">Cell projection</keyword>
<feature type="region of interest" description="Disordered" evidence="13">
    <location>
        <begin position="1034"/>
        <end position="1064"/>
    </location>
</feature>
<dbReference type="GO" id="GO:0005886">
    <property type="term" value="C:plasma membrane"/>
    <property type="evidence" value="ECO:0007669"/>
    <property type="project" value="UniProtKB-SubCell"/>
</dbReference>
<feature type="compositionally biased region" description="Basic residues" evidence="13">
    <location>
        <begin position="1086"/>
        <end position="1101"/>
    </location>
</feature>
<evidence type="ECO:0000256" key="2">
    <source>
        <dbReference type="ARBA" id="ARBA00004430"/>
    </source>
</evidence>
<keyword evidence="14" id="KW-1185">Reference proteome</keyword>
<keyword evidence="10" id="KW-0472">Membrane</keyword>
<dbReference type="SUPFAM" id="SSF50978">
    <property type="entry name" value="WD40 repeat-like"/>
    <property type="match status" value="1"/>
</dbReference>
<dbReference type="GO" id="GO:0007399">
    <property type="term" value="P:nervous system development"/>
    <property type="evidence" value="ECO:0007669"/>
    <property type="project" value="TreeGrafter"/>
</dbReference>
<evidence type="ECO:0000256" key="10">
    <source>
        <dbReference type="ARBA" id="ARBA00023136"/>
    </source>
</evidence>
<gene>
    <name evidence="15 16" type="primary">LOC108677995</name>
</gene>
<proteinExistence type="inferred from homology"/>
<dbReference type="CTD" id="33349"/>
<feature type="region of interest" description="Disordered" evidence="13">
    <location>
        <begin position="634"/>
        <end position="657"/>
    </location>
</feature>
<dbReference type="GeneID" id="108677995"/>
<dbReference type="RefSeq" id="XP_018021808.1">
    <property type="nucleotide sequence ID" value="XM_018166319.2"/>
</dbReference>
<evidence type="ECO:0000256" key="9">
    <source>
        <dbReference type="ARBA" id="ARBA00023069"/>
    </source>
</evidence>
<evidence type="ECO:0000256" key="8">
    <source>
        <dbReference type="ARBA" id="ARBA00022794"/>
    </source>
</evidence>
<dbReference type="Proteomes" id="UP000694843">
    <property type="component" value="Unplaced"/>
</dbReference>
<dbReference type="RefSeq" id="XP_047736412.1">
    <property type="nucleotide sequence ID" value="XM_047880456.1"/>
</dbReference>
<dbReference type="InterPro" id="IPR036322">
    <property type="entry name" value="WD40_repeat_dom_sf"/>
</dbReference>
<keyword evidence="8" id="KW-0970">Cilium biogenesis/degradation</keyword>
<dbReference type="GO" id="GO:0045184">
    <property type="term" value="P:establishment of protein localization"/>
    <property type="evidence" value="ECO:0007669"/>
    <property type="project" value="TreeGrafter"/>
</dbReference>
<evidence type="ECO:0000256" key="5">
    <source>
        <dbReference type="ARBA" id="ARBA00022490"/>
    </source>
</evidence>
<evidence type="ECO:0000256" key="4">
    <source>
        <dbReference type="ARBA" id="ARBA00022475"/>
    </source>
</evidence>
<feature type="compositionally biased region" description="Pro residues" evidence="13">
    <location>
        <begin position="876"/>
        <end position="885"/>
    </location>
</feature>
<dbReference type="KEGG" id="hazt:108677995"/>
<evidence type="ECO:0000313" key="15">
    <source>
        <dbReference type="RefSeq" id="XP_018021808.1"/>
    </source>
</evidence>
<dbReference type="InterPro" id="IPR024511">
    <property type="entry name" value="Frtz"/>
</dbReference>
<organism evidence="14 15">
    <name type="scientific">Hyalella azteca</name>
    <name type="common">Amphipod</name>
    <dbReference type="NCBI Taxonomy" id="294128"/>
    <lineage>
        <taxon>Eukaryota</taxon>
        <taxon>Metazoa</taxon>
        <taxon>Ecdysozoa</taxon>
        <taxon>Arthropoda</taxon>
        <taxon>Crustacea</taxon>
        <taxon>Multicrustacea</taxon>
        <taxon>Malacostraca</taxon>
        <taxon>Eumalacostraca</taxon>
        <taxon>Peracarida</taxon>
        <taxon>Amphipoda</taxon>
        <taxon>Senticaudata</taxon>
        <taxon>Talitrida</taxon>
        <taxon>Talitroidea</taxon>
        <taxon>Hyalellidae</taxon>
        <taxon>Hyalella</taxon>
    </lineage>
</organism>
<evidence type="ECO:0000313" key="14">
    <source>
        <dbReference type="Proteomes" id="UP000694843"/>
    </source>
</evidence>
<evidence type="ECO:0000256" key="12">
    <source>
        <dbReference type="ARBA" id="ARBA00023273"/>
    </source>
</evidence>
<feature type="compositionally biased region" description="Basic and acidic residues" evidence="13">
    <location>
        <begin position="823"/>
        <end position="844"/>
    </location>
</feature>
<evidence type="ECO:0000256" key="7">
    <source>
        <dbReference type="ARBA" id="ARBA00022737"/>
    </source>
</evidence>
<feature type="region of interest" description="Disordered" evidence="13">
    <location>
        <begin position="869"/>
        <end position="888"/>
    </location>
</feature>
<keyword evidence="9" id="KW-0969">Cilium</keyword>
<sequence length="1299" mass="141228">MATLTGDVRVWSLREDVVVRDADFSAVRYQDKTAVRKERIYYEEKKRYIEARGGCAAPKNSRPTRLRDAIKEFEELLGAEQVVWSSWGATSTEFATPSDDAHEALAQHHEPCRVYYMVLASGVVCTALLSAVSGDLRGLTSDKYMTGKLLSEHPAHAAITSNHLVITYNDSRVSVLHMDAYTPPCALPLPLSQTGDSTTGYTAPLFSSRHPALYTAQLAGPHGRRFQRKISANSTGDMIAVWWERSEDEVYPWSPLERDCRDRANILIYGLRCGQLSLFGHARSHLPPLSVAFSARDANVLLSVEQGFDKKGGVSVLSVVYKVGDSKVERVSVTTIPLEAPVASHSYSPKEDRLFLACNNGVLALHSHASTHLTRAALSPTHVTWLQPGALLAVANDRGQVQFFDMALSLVRVQLGGEDGLPLRLLDFADYFCHQPSLRDISWAPAPVVFSCSDTKRNYNANVKRYLDVREQHSSLLLVLQYVRGPLLCIRFNAPHFSLTHPVSNPRLDDLSFSSSLSPNTEDSDSHNTSQISYGTTTSNSSGSIATKSSVNNQNSSQNTTGNSSGHASKDDQGLTAHYCSICPDVLVGEYLRHGQVEEAINLSRSLCWEQDGGAALKCISSVVNYIIRRGQISRPSNSVTPHSPAQDDGQDRTSALTVPSLNSSPGLWETRILNAAAVLSSGFLSPSAHLTPATEELYGPPVRALARRLFFKLLRSACLQSAFSLAQDLGDPDCFVRLHRSAERAGLPQLAAQSLRHANSLRSSSTSSCSGSCSHSGSSYSGSSSGSSCCDEDCSHSSCTDGSTSSSGSESCSTCSDSSSDSDSHEGLEERGERQGGDGRESEGPGSSQHDGVSRTPDDARAIPDRPLFVQQPTSVPPPVPAPILPRDSNISSVEAVASSTMTYYDPPPYTSHNFTRTASVINPSGTSNDVTEFTSNSGTLKAANVPKPENVIRGLKPTLSHTTVLKNSTKSSQLHDMNFKIDLKDDLQTTRAVPTTQYNDAYVPSSAHQLVANQYSNSRNVTVLNTQSNAMRHYGPLENSGTSSDQTGDPYSKSSGNPVSAITSMDGKVTINITQNESLINVHRNTKRSSHRKSKTNSRKRNESSSVSEEFFLENKSAVSEHRHSGKEIEVCHFEHSHVAAPKSRHDKKKQEVNIPFKNRRSQRNLTDAMDAADSAIAALHSVRKSMANEPDLKAVPTTVGSNVFQNSDPKNHTLSIAESSQNTTGASHNLALRTLQSVPNTFEKSSFVPKETLPMDVGYYNEDTIDEEMNRSLYQDLSTEEEEGGGTVKVVHFGVV</sequence>
<feature type="compositionally biased region" description="Polar residues" evidence="13">
    <location>
        <begin position="634"/>
        <end position="644"/>
    </location>
</feature>
<dbReference type="PANTHER" id="PTHR13667">
    <property type="entry name" value="HOMOLOC-13"/>
    <property type="match status" value="1"/>
</dbReference>
<feature type="compositionally biased region" description="Polar residues" evidence="13">
    <location>
        <begin position="1041"/>
        <end position="1064"/>
    </location>
</feature>
<evidence type="ECO:0000256" key="13">
    <source>
        <dbReference type="SAM" id="MobiDB-lite"/>
    </source>
</evidence>
<protein>
    <submittedName>
        <fullName evidence="15 16">Uncharacterized protein LOC108677995</fullName>
    </submittedName>
</protein>
<comment type="subcellular location">
    <subcellularLocation>
        <location evidence="1">Cell membrane</location>
    </subcellularLocation>
    <subcellularLocation>
        <location evidence="2">Cytoplasm</location>
        <location evidence="2">Cytoskeleton</location>
        <location evidence="2">Cilium axoneme</location>
    </subcellularLocation>
</comment>
<evidence type="ECO:0000313" key="16">
    <source>
        <dbReference type="RefSeq" id="XP_047736412.1"/>
    </source>
</evidence>
<feature type="region of interest" description="Disordered" evidence="13">
    <location>
        <begin position="801"/>
        <end position="862"/>
    </location>
</feature>
<evidence type="ECO:0000256" key="3">
    <source>
        <dbReference type="ARBA" id="ARBA00006059"/>
    </source>
</evidence>